<dbReference type="Gene3D" id="3.20.20.70">
    <property type="entry name" value="Aldolase class I"/>
    <property type="match status" value="1"/>
</dbReference>
<dbReference type="NCBIfam" id="NF004019">
    <property type="entry name" value="PRK05481.1"/>
    <property type="match status" value="1"/>
</dbReference>
<dbReference type="GO" id="GO:0051539">
    <property type="term" value="F:4 iron, 4 sulfur cluster binding"/>
    <property type="evidence" value="ECO:0007669"/>
    <property type="project" value="UniProtKB-UniRule"/>
</dbReference>
<comment type="function">
    <text evidence="8">Catalyzes the radical-mediated insertion of two sulfur atoms into the C-6 and C-8 positions of the octanoyl moiety bound to the lipoyl domains of lipoate-dependent enzymes, thereby converting the octanoylated domains into lipoylated derivatives.</text>
</comment>
<feature type="domain" description="Radical SAM core" evidence="9">
    <location>
        <begin position="54"/>
        <end position="268"/>
    </location>
</feature>
<feature type="binding site" evidence="8">
    <location>
        <position position="47"/>
    </location>
    <ligand>
        <name>[4Fe-4S] cluster</name>
        <dbReference type="ChEBI" id="CHEBI:49883"/>
        <label>1</label>
    </ligand>
</feature>
<dbReference type="SFLD" id="SFLDS00029">
    <property type="entry name" value="Radical_SAM"/>
    <property type="match status" value="1"/>
</dbReference>
<dbReference type="SUPFAM" id="SSF102114">
    <property type="entry name" value="Radical SAM enzymes"/>
    <property type="match status" value="1"/>
</dbReference>
<keyword evidence="5 8" id="KW-0408">Iron</keyword>
<dbReference type="InterPro" id="IPR007197">
    <property type="entry name" value="rSAM"/>
</dbReference>
<protein>
    <recommendedName>
        <fullName evidence="8">Lipoyl synthase</fullName>
        <ecNumber evidence="8">2.8.1.8</ecNumber>
    </recommendedName>
    <alternativeName>
        <fullName evidence="8">Lip-syn</fullName>
        <shortName evidence="8">LS</shortName>
    </alternativeName>
    <alternativeName>
        <fullName evidence="8">Lipoate synthase</fullName>
    </alternativeName>
    <alternativeName>
        <fullName evidence="8">Lipoic acid synthase</fullName>
    </alternativeName>
    <alternativeName>
        <fullName evidence="8">Sulfur insertion protein LipA</fullName>
    </alternativeName>
</protein>
<dbReference type="PROSITE" id="PS51918">
    <property type="entry name" value="RADICAL_SAM"/>
    <property type="match status" value="1"/>
</dbReference>
<evidence type="ECO:0000313" key="10">
    <source>
        <dbReference type="EMBL" id="AXN02598.1"/>
    </source>
</evidence>
<keyword evidence="3 8" id="KW-0949">S-adenosyl-L-methionine</keyword>
<dbReference type="InterPro" id="IPR006638">
    <property type="entry name" value="Elp3/MiaA/NifB-like_rSAM"/>
</dbReference>
<dbReference type="NCBIfam" id="TIGR00510">
    <property type="entry name" value="lipA"/>
    <property type="match status" value="1"/>
</dbReference>
<feature type="binding site" evidence="8">
    <location>
        <position position="68"/>
    </location>
    <ligand>
        <name>[4Fe-4S] cluster</name>
        <dbReference type="ChEBI" id="CHEBI:49883"/>
        <label>2</label>
        <note>4Fe-4S-S-AdoMet</note>
    </ligand>
</feature>
<dbReference type="SMART" id="SM00729">
    <property type="entry name" value="Elp3"/>
    <property type="match status" value="1"/>
</dbReference>
<dbReference type="Pfam" id="PF04055">
    <property type="entry name" value="Radical_SAM"/>
    <property type="match status" value="1"/>
</dbReference>
<keyword evidence="4 8" id="KW-0479">Metal-binding</keyword>
<dbReference type="NCBIfam" id="NF009544">
    <property type="entry name" value="PRK12928.1"/>
    <property type="match status" value="1"/>
</dbReference>
<dbReference type="EMBL" id="CP028359">
    <property type="protein sequence ID" value="AXN02598.1"/>
    <property type="molecule type" value="Genomic_DNA"/>
</dbReference>
<feature type="binding site" evidence="8">
    <location>
        <position position="75"/>
    </location>
    <ligand>
        <name>[4Fe-4S] cluster</name>
        <dbReference type="ChEBI" id="CHEBI:49883"/>
        <label>2</label>
        <note>4Fe-4S-S-AdoMet</note>
    </ligand>
</feature>
<dbReference type="InterPro" id="IPR013785">
    <property type="entry name" value="Aldolase_TIM"/>
</dbReference>
<keyword evidence="8" id="KW-0963">Cytoplasm</keyword>
<keyword evidence="1 8" id="KW-0004">4Fe-4S</keyword>
<dbReference type="HAMAP" id="MF_00206">
    <property type="entry name" value="Lipoyl_synth"/>
    <property type="match status" value="1"/>
</dbReference>
<feature type="binding site" evidence="8">
    <location>
        <position position="279"/>
    </location>
    <ligand>
        <name>[4Fe-4S] cluster</name>
        <dbReference type="ChEBI" id="CHEBI:49883"/>
        <label>1</label>
    </ligand>
</feature>
<comment type="similarity">
    <text evidence="8">Belongs to the radical SAM superfamily. Lipoyl synthase family.</text>
</comment>
<dbReference type="GO" id="GO:0009249">
    <property type="term" value="P:protein lipoylation"/>
    <property type="evidence" value="ECO:0007669"/>
    <property type="project" value="UniProtKB-UniRule"/>
</dbReference>
<comment type="catalytic activity">
    <reaction evidence="7 8">
        <text>[[Fe-S] cluster scaffold protein carrying a second [4Fe-4S](2+) cluster] + N(6)-octanoyl-L-lysyl-[protein] + 2 oxidized [2Fe-2S]-[ferredoxin] + 2 S-adenosyl-L-methionine + 4 H(+) = [[Fe-S] cluster scaffold protein] + N(6)-[(R)-dihydrolipoyl]-L-lysyl-[protein] + 4 Fe(3+) + 2 hydrogen sulfide + 2 5'-deoxyadenosine + 2 L-methionine + 2 reduced [2Fe-2S]-[ferredoxin]</text>
        <dbReference type="Rhea" id="RHEA:16585"/>
        <dbReference type="Rhea" id="RHEA-COMP:9928"/>
        <dbReference type="Rhea" id="RHEA-COMP:10000"/>
        <dbReference type="Rhea" id="RHEA-COMP:10001"/>
        <dbReference type="Rhea" id="RHEA-COMP:10475"/>
        <dbReference type="Rhea" id="RHEA-COMP:14568"/>
        <dbReference type="Rhea" id="RHEA-COMP:14569"/>
        <dbReference type="ChEBI" id="CHEBI:15378"/>
        <dbReference type="ChEBI" id="CHEBI:17319"/>
        <dbReference type="ChEBI" id="CHEBI:29034"/>
        <dbReference type="ChEBI" id="CHEBI:29919"/>
        <dbReference type="ChEBI" id="CHEBI:33722"/>
        <dbReference type="ChEBI" id="CHEBI:33737"/>
        <dbReference type="ChEBI" id="CHEBI:33738"/>
        <dbReference type="ChEBI" id="CHEBI:57844"/>
        <dbReference type="ChEBI" id="CHEBI:59789"/>
        <dbReference type="ChEBI" id="CHEBI:78809"/>
        <dbReference type="ChEBI" id="CHEBI:83100"/>
        <dbReference type="EC" id="2.8.1.8"/>
    </reaction>
</comment>
<sequence>MLFLFFMNFNKKPIWLKVILNIGDKYSKINNLLVTASLNTICQRSDCPNIGNCWKHGVLSFLLLGNICTRSCHFCSIKTGTPKKLNLLEPYKIANTIKKIKIKHVVLTSVNRDDLKDLGITLWLKTIREIKKISTSTIETLIPDFKGQQKPISLLIKEKPELISHNIETVPRLLKQVRSTAKYERSLSLLKYIKKKCDIRTKTGLMLGLGETEVEILNTFKDIRKANIDILTLGQYLSPSFKHYEVQNFINNKKFKYYKNIALNMGFFFVESNPLVRSSYNAYKHIR</sequence>
<gene>
    <name evidence="8" type="primary">lipA</name>
    <name evidence="10" type="ORF">C9I73_053</name>
</gene>
<feature type="binding site" evidence="8">
    <location>
        <position position="42"/>
    </location>
    <ligand>
        <name>[4Fe-4S] cluster</name>
        <dbReference type="ChEBI" id="CHEBI:49883"/>
        <label>1</label>
    </ligand>
</feature>
<evidence type="ECO:0000256" key="3">
    <source>
        <dbReference type="ARBA" id="ARBA00022691"/>
    </source>
</evidence>
<dbReference type="GO" id="GO:0005737">
    <property type="term" value="C:cytoplasm"/>
    <property type="evidence" value="ECO:0007669"/>
    <property type="project" value="UniProtKB-SubCell"/>
</dbReference>
<feature type="binding site" evidence="8">
    <location>
        <position position="72"/>
    </location>
    <ligand>
        <name>[4Fe-4S] cluster</name>
        <dbReference type="ChEBI" id="CHEBI:49883"/>
        <label>2</label>
        <note>4Fe-4S-S-AdoMet</note>
    </ligand>
</feature>
<evidence type="ECO:0000256" key="1">
    <source>
        <dbReference type="ARBA" id="ARBA00022485"/>
    </source>
</evidence>
<evidence type="ECO:0000256" key="7">
    <source>
        <dbReference type="ARBA" id="ARBA00047326"/>
    </source>
</evidence>
<organism evidence="10 11">
    <name type="scientific">Candidatus Karelsulcia muelleri</name>
    <dbReference type="NCBI Taxonomy" id="336810"/>
    <lineage>
        <taxon>Bacteria</taxon>
        <taxon>Pseudomonadati</taxon>
        <taxon>Bacteroidota</taxon>
        <taxon>Flavobacteriia</taxon>
        <taxon>Flavobacteriales</taxon>
        <taxon>Candidatus Karelsulcia</taxon>
    </lineage>
</organism>
<comment type="cofactor">
    <cofactor evidence="8">
        <name>[4Fe-4S] cluster</name>
        <dbReference type="ChEBI" id="CHEBI:49883"/>
    </cofactor>
    <text evidence="8">Binds 2 [4Fe-4S] clusters per subunit. One cluster is coordinated with 3 cysteines and an exchangeable S-adenosyl-L-methionine.</text>
</comment>
<proteinExistence type="inferred from homology"/>
<keyword evidence="6 8" id="KW-0411">Iron-sulfur</keyword>
<comment type="subcellular location">
    <subcellularLocation>
        <location evidence="8">Cytoplasm</location>
    </subcellularLocation>
</comment>
<dbReference type="UniPathway" id="UPA00538">
    <property type="reaction ID" value="UER00593"/>
</dbReference>
<feature type="binding site" evidence="8">
    <location>
        <position position="53"/>
    </location>
    <ligand>
        <name>[4Fe-4S] cluster</name>
        <dbReference type="ChEBI" id="CHEBI:49883"/>
        <label>1</label>
    </ligand>
</feature>
<dbReference type="GO" id="GO:0016992">
    <property type="term" value="F:lipoate synthase activity"/>
    <property type="evidence" value="ECO:0007669"/>
    <property type="project" value="UniProtKB-UniRule"/>
</dbReference>
<accession>A0A346E0U3</accession>
<dbReference type="AlphaFoldDB" id="A0A346E0U3"/>
<evidence type="ECO:0000256" key="2">
    <source>
        <dbReference type="ARBA" id="ARBA00022679"/>
    </source>
</evidence>
<evidence type="ECO:0000313" key="11">
    <source>
        <dbReference type="Proteomes" id="UP000257017"/>
    </source>
</evidence>
<name>A0A346E0U3_9FLAO</name>
<dbReference type="GO" id="GO:0046872">
    <property type="term" value="F:metal ion binding"/>
    <property type="evidence" value="ECO:0007669"/>
    <property type="project" value="UniProtKB-KW"/>
</dbReference>
<reference evidence="10 11" key="1">
    <citation type="submission" date="2018-03" db="EMBL/GenBank/DDBJ databases">
        <title>A parallel universe: an anciently diverged bacterial symbiosis in a Hawaiian planthopper (Hemiptera: Cixiidae) reveals rearranged nutritional responsibilities.</title>
        <authorList>
            <person name="Bennett G."/>
            <person name="Mao M."/>
        </authorList>
    </citation>
    <scope>NUCLEOTIDE SEQUENCE [LARGE SCALE GENOMIC DNA]</scope>
    <source>
        <strain evidence="10 11">OLIH</strain>
    </source>
</reference>
<dbReference type="InterPro" id="IPR003698">
    <property type="entry name" value="Lipoyl_synth"/>
</dbReference>
<keyword evidence="2 8" id="KW-0808">Transferase</keyword>
<dbReference type="InterPro" id="IPR058240">
    <property type="entry name" value="rSAM_sf"/>
</dbReference>
<dbReference type="Proteomes" id="UP000257017">
    <property type="component" value="Chromosome"/>
</dbReference>
<evidence type="ECO:0000256" key="8">
    <source>
        <dbReference type="HAMAP-Rule" id="MF_00206"/>
    </source>
</evidence>
<dbReference type="EC" id="2.8.1.8" evidence="8"/>
<evidence type="ECO:0000256" key="5">
    <source>
        <dbReference type="ARBA" id="ARBA00023004"/>
    </source>
</evidence>
<evidence type="ECO:0000259" key="9">
    <source>
        <dbReference type="PROSITE" id="PS51918"/>
    </source>
</evidence>
<comment type="pathway">
    <text evidence="8">Protein modification; protein lipoylation via endogenous pathway; protein N(6)-(lipoyl)lysine from octanoyl-[acyl-carrier-protein]: step 2/2.</text>
</comment>
<dbReference type="PANTHER" id="PTHR10949">
    <property type="entry name" value="LIPOYL SYNTHASE"/>
    <property type="match status" value="1"/>
</dbReference>
<evidence type="ECO:0000256" key="6">
    <source>
        <dbReference type="ARBA" id="ARBA00023014"/>
    </source>
</evidence>
<evidence type="ECO:0000256" key="4">
    <source>
        <dbReference type="ARBA" id="ARBA00022723"/>
    </source>
</evidence>
<dbReference type="PANTHER" id="PTHR10949:SF0">
    <property type="entry name" value="LIPOYL SYNTHASE, MITOCHONDRIAL"/>
    <property type="match status" value="1"/>
</dbReference>